<organism evidence="3 4">
    <name type="scientific">Motilibacter deserti</name>
    <dbReference type="NCBI Taxonomy" id="2714956"/>
    <lineage>
        <taxon>Bacteria</taxon>
        <taxon>Bacillati</taxon>
        <taxon>Actinomycetota</taxon>
        <taxon>Actinomycetes</taxon>
        <taxon>Motilibacterales</taxon>
        <taxon>Motilibacteraceae</taxon>
        <taxon>Motilibacter</taxon>
    </lineage>
</organism>
<sequence>MSTVYRAWGRSNGIGAAARRPGGRRPAEEAAVAGDAEGGDAEGGDERVSLTTLLLGLDAVPARRPVAAHVISLTDDPNVSAAGLAGVLGADAPLTARLMRLANSAYYGLSGRVRTVPFAVTAVGFSTVRSLAVVAAAGLDDVDALPPGFWQRSTATAVTAGELARRFGLPAPDTFCLGLLALVGQALLNQHDPEYARLLTAASGRAGLLEAERARYGMGHTQVSSAALAAWSFPVEMPQVLRAVDEPPTGVVAPAAVCVRLSLEIGERLTNPEHEPVPLERLSRGRIDDEDMAPLLPRLAQAAADLEEAVTA</sequence>
<evidence type="ECO:0000256" key="1">
    <source>
        <dbReference type="SAM" id="MobiDB-lite"/>
    </source>
</evidence>
<feature type="domain" description="HDOD" evidence="2">
    <location>
        <begin position="60"/>
        <end position="247"/>
    </location>
</feature>
<dbReference type="SUPFAM" id="SSF109604">
    <property type="entry name" value="HD-domain/PDEase-like"/>
    <property type="match status" value="1"/>
</dbReference>
<gene>
    <name evidence="3" type="ORF">G9H71_08850</name>
</gene>
<dbReference type="PANTHER" id="PTHR33525:SF3">
    <property type="entry name" value="RIBONUCLEASE Y"/>
    <property type="match status" value="1"/>
</dbReference>
<reference evidence="3 4" key="1">
    <citation type="submission" date="2020-03" db="EMBL/GenBank/DDBJ databases">
        <title>Two novel Motilibacter sp.</title>
        <authorList>
            <person name="Liu S."/>
        </authorList>
    </citation>
    <scope>NUCLEOTIDE SEQUENCE [LARGE SCALE GENOMIC DNA]</scope>
    <source>
        <strain evidence="3 4">E257</strain>
    </source>
</reference>
<dbReference type="Pfam" id="PF08668">
    <property type="entry name" value="HDOD"/>
    <property type="match status" value="1"/>
</dbReference>
<dbReference type="PANTHER" id="PTHR33525">
    <property type="match status" value="1"/>
</dbReference>
<dbReference type="InterPro" id="IPR013976">
    <property type="entry name" value="HDOD"/>
</dbReference>
<accession>A0ABX0GW76</accession>
<dbReference type="PROSITE" id="PS51833">
    <property type="entry name" value="HDOD"/>
    <property type="match status" value="1"/>
</dbReference>
<feature type="region of interest" description="Disordered" evidence="1">
    <location>
        <begin position="16"/>
        <end position="44"/>
    </location>
</feature>
<dbReference type="EMBL" id="JAANNP010000003">
    <property type="protein sequence ID" value="NHC13889.1"/>
    <property type="molecule type" value="Genomic_DNA"/>
</dbReference>
<protein>
    <submittedName>
        <fullName evidence="3">HDOD domain-containing protein</fullName>
    </submittedName>
</protein>
<dbReference type="Proteomes" id="UP000800981">
    <property type="component" value="Unassembled WGS sequence"/>
</dbReference>
<name>A0ABX0GW76_9ACTN</name>
<evidence type="ECO:0000313" key="4">
    <source>
        <dbReference type="Proteomes" id="UP000800981"/>
    </source>
</evidence>
<proteinExistence type="predicted"/>
<dbReference type="RefSeq" id="WP_166280869.1">
    <property type="nucleotide sequence ID" value="NZ_JAANNP010000003.1"/>
</dbReference>
<dbReference type="Gene3D" id="1.10.3210.10">
    <property type="entry name" value="Hypothetical protein af1432"/>
    <property type="match status" value="1"/>
</dbReference>
<keyword evidence="4" id="KW-1185">Reference proteome</keyword>
<evidence type="ECO:0000313" key="3">
    <source>
        <dbReference type="EMBL" id="NHC13889.1"/>
    </source>
</evidence>
<evidence type="ECO:0000259" key="2">
    <source>
        <dbReference type="PROSITE" id="PS51833"/>
    </source>
</evidence>
<dbReference type="InterPro" id="IPR052340">
    <property type="entry name" value="RNase_Y/CdgJ"/>
</dbReference>
<comment type="caution">
    <text evidence="3">The sequence shown here is derived from an EMBL/GenBank/DDBJ whole genome shotgun (WGS) entry which is preliminary data.</text>
</comment>